<accession>A0A4R4FG18</accession>
<dbReference type="PANTHER" id="PTHR45453:SF1">
    <property type="entry name" value="PHOSPHATE REGULON SENSOR PROTEIN PHOR"/>
    <property type="match status" value="1"/>
</dbReference>
<keyword evidence="7" id="KW-0902">Two-component regulatory system</keyword>
<proteinExistence type="predicted"/>
<evidence type="ECO:0000256" key="3">
    <source>
        <dbReference type="ARBA" id="ARBA00012438"/>
    </source>
</evidence>
<dbReference type="InterPro" id="IPR003594">
    <property type="entry name" value="HATPase_dom"/>
</dbReference>
<evidence type="ECO:0000256" key="8">
    <source>
        <dbReference type="SAM" id="Phobius"/>
    </source>
</evidence>
<evidence type="ECO:0000256" key="5">
    <source>
        <dbReference type="ARBA" id="ARBA00022679"/>
    </source>
</evidence>
<protein>
    <recommendedName>
        <fullName evidence="3">histidine kinase</fullName>
        <ecNumber evidence="3">2.7.13.3</ecNumber>
    </recommendedName>
</protein>
<dbReference type="InterPro" id="IPR050351">
    <property type="entry name" value="BphY/WalK/GraS-like"/>
</dbReference>
<feature type="transmembrane region" description="Helical" evidence="8">
    <location>
        <begin position="160"/>
        <end position="179"/>
    </location>
</feature>
<evidence type="ECO:0000256" key="7">
    <source>
        <dbReference type="ARBA" id="ARBA00023012"/>
    </source>
</evidence>
<dbReference type="Pfam" id="PF00512">
    <property type="entry name" value="HisKA"/>
    <property type="match status" value="1"/>
</dbReference>
<dbReference type="InterPro" id="IPR003661">
    <property type="entry name" value="HisK_dim/P_dom"/>
</dbReference>
<keyword evidence="11" id="KW-1185">Reference proteome</keyword>
<dbReference type="InterPro" id="IPR036890">
    <property type="entry name" value="HATPase_C_sf"/>
</dbReference>
<dbReference type="Proteomes" id="UP000295710">
    <property type="component" value="Unassembled WGS sequence"/>
</dbReference>
<dbReference type="RefSeq" id="WP_132277773.1">
    <property type="nucleotide sequence ID" value="NZ_JAOBST010000002.1"/>
</dbReference>
<comment type="caution">
    <text evidence="10">The sequence shown here is derived from an EMBL/GenBank/DDBJ whole genome shotgun (WGS) entry which is preliminary data.</text>
</comment>
<evidence type="ECO:0000313" key="10">
    <source>
        <dbReference type="EMBL" id="TDA21743.1"/>
    </source>
</evidence>
<sequence>MKSLPKLIRRYVSIMLLSCVLLLVLNVVLLAVFTARQAPNAYPWKTAEEVADALHQTNDGGYALPDAVSLELKDSNAWAILIDNETKQVKWQTANLPDTIPLSYTLSDIASLTRGYIDGYPTFTGEMEDGLIVLGYPQNSFWKHMWPSWDYELIANLPKTILSVFAINAALVFLIYVVANSKLLKSIKPIVNGIQSLPTGESVYIKEKGLLSELAMNINKTSEILQSQNNQLHRKETARANWIAGVSHDIRTPLSMVMGYAGQLKDDTHLTDDERQKAAIIVKQSERMRNLINDLNLASKLEYNMQPLMEKQENAVAIVRQVVVDFINTDIDNKFPIEWKTDENISACFINADKDLIKRAVSNLIQNCISHNENGCSIFVSVRADGQNCIICVEDNGKGASDEQIEKLNNTPHYMVCDTNTTEQRHGLGLLIVKQVAASHNGTATIEHSSHGGFAVKITLPLLQEN</sequence>
<keyword evidence="8" id="KW-0472">Membrane</keyword>
<dbReference type="PANTHER" id="PTHR45453">
    <property type="entry name" value="PHOSPHATE REGULON SENSOR PROTEIN PHOR"/>
    <property type="match status" value="1"/>
</dbReference>
<dbReference type="SUPFAM" id="SSF55874">
    <property type="entry name" value="ATPase domain of HSP90 chaperone/DNA topoisomerase II/histidine kinase"/>
    <property type="match status" value="1"/>
</dbReference>
<keyword evidence="8" id="KW-0812">Transmembrane</keyword>
<feature type="transmembrane region" description="Helical" evidence="8">
    <location>
        <begin position="12"/>
        <end position="35"/>
    </location>
</feature>
<evidence type="ECO:0000256" key="6">
    <source>
        <dbReference type="ARBA" id="ARBA00022777"/>
    </source>
</evidence>
<evidence type="ECO:0000313" key="11">
    <source>
        <dbReference type="Proteomes" id="UP000295710"/>
    </source>
</evidence>
<evidence type="ECO:0000256" key="1">
    <source>
        <dbReference type="ARBA" id="ARBA00000085"/>
    </source>
</evidence>
<dbReference type="Gene3D" id="1.10.287.130">
    <property type="match status" value="1"/>
</dbReference>
<evidence type="ECO:0000256" key="2">
    <source>
        <dbReference type="ARBA" id="ARBA00004370"/>
    </source>
</evidence>
<keyword evidence="5" id="KW-0808">Transferase</keyword>
<dbReference type="GO" id="GO:0004721">
    <property type="term" value="F:phosphoprotein phosphatase activity"/>
    <property type="evidence" value="ECO:0007669"/>
    <property type="project" value="TreeGrafter"/>
</dbReference>
<feature type="domain" description="Histidine kinase" evidence="9">
    <location>
        <begin position="245"/>
        <end position="464"/>
    </location>
</feature>
<dbReference type="EC" id="2.7.13.3" evidence="3"/>
<name>A0A4R4FG18_9FIRM</name>
<dbReference type="Gene3D" id="3.30.565.10">
    <property type="entry name" value="Histidine kinase-like ATPase, C-terminal domain"/>
    <property type="match status" value="1"/>
</dbReference>
<keyword evidence="4" id="KW-0597">Phosphoprotein</keyword>
<dbReference type="InterPro" id="IPR005467">
    <property type="entry name" value="His_kinase_dom"/>
</dbReference>
<dbReference type="SMART" id="SM00387">
    <property type="entry name" value="HATPase_c"/>
    <property type="match status" value="1"/>
</dbReference>
<evidence type="ECO:0000256" key="4">
    <source>
        <dbReference type="ARBA" id="ARBA00022553"/>
    </source>
</evidence>
<dbReference type="PROSITE" id="PS50109">
    <property type="entry name" value="HIS_KIN"/>
    <property type="match status" value="1"/>
</dbReference>
<dbReference type="GO" id="GO:0005886">
    <property type="term" value="C:plasma membrane"/>
    <property type="evidence" value="ECO:0007669"/>
    <property type="project" value="TreeGrafter"/>
</dbReference>
<dbReference type="CDD" id="cd00082">
    <property type="entry name" value="HisKA"/>
    <property type="match status" value="1"/>
</dbReference>
<evidence type="ECO:0000259" key="9">
    <source>
        <dbReference type="PROSITE" id="PS50109"/>
    </source>
</evidence>
<comment type="subcellular location">
    <subcellularLocation>
        <location evidence="2">Membrane</location>
    </subcellularLocation>
</comment>
<dbReference type="InterPro" id="IPR036097">
    <property type="entry name" value="HisK_dim/P_sf"/>
</dbReference>
<dbReference type="Pfam" id="PF02518">
    <property type="entry name" value="HATPase_c"/>
    <property type="match status" value="1"/>
</dbReference>
<organism evidence="10 11">
    <name type="scientific">Extibacter muris</name>
    <dbReference type="NCBI Taxonomy" id="1796622"/>
    <lineage>
        <taxon>Bacteria</taxon>
        <taxon>Bacillati</taxon>
        <taxon>Bacillota</taxon>
        <taxon>Clostridia</taxon>
        <taxon>Lachnospirales</taxon>
        <taxon>Lachnospiraceae</taxon>
        <taxon>Extibacter</taxon>
    </lineage>
</organism>
<dbReference type="EMBL" id="SMMX01000007">
    <property type="protein sequence ID" value="TDA21743.1"/>
    <property type="molecule type" value="Genomic_DNA"/>
</dbReference>
<dbReference type="CDD" id="cd00075">
    <property type="entry name" value="HATPase"/>
    <property type="match status" value="1"/>
</dbReference>
<gene>
    <name evidence="10" type="ORF">E1963_10510</name>
</gene>
<reference evidence="10 11" key="1">
    <citation type="journal article" date="2016" name="Nat. Microbiol.">
        <title>The Mouse Intestinal Bacterial Collection (miBC) provides host-specific insight into cultured diversity and functional potential of the gut microbiota.</title>
        <authorList>
            <person name="Lagkouvardos I."/>
            <person name="Pukall R."/>
            <person name="Abt B."/>
            <person name="Foesel B.U."/>
            <person name="Meier-Kolthoff J.P."/>
            <person name="Kumar N."/>
            <person name="Bresciani A."/>
            <person name="Martinez I."/>
            <person name="Just S."/>
            <person name="Ziegler C."/>
            <person name="Brugiroux S."/>
            <person name="Garzetti D."/>
            <person name="Wenning M."/>
            <person name="Bui T.P."/>
            <person name="Wang J."/>
            <person name="Hugenholtz F."/>
            <person name="Plugge C.M."/>
            <person name="Peterson D.A."/>
            <person name="Hornef M.W."/>
            <person name="Baines J.F."/>
            <person name="Smidt H."/>
            <person name="Walter J."/>
            <person name="Kristiansen K."/>
            <person name="Nielsen H.B."/>
            <person name="Haller D."/>
            <person name="Overmann J."/>
            <person name="Stecher B."/>
            <person name="Clavel T."/>
        </authorList>
    </citation>
    <scope>NUCLEOTIDE SEQUENCE [LARGE SCALE GENOMIC DNA]</scope>
    <source>
        <strain evidence="10 11">DSM 28560</strain>
    </source>
</reference>
<dbReference type="GO" id="GO:0016036">
    <property type="term" value="P:cellular response to phosphate starvation"/>
    <property type="evidence" value="ECO:0007669"/>
    <property type="project" value="TreeGrafter"/>
</dbReference>
<dbReference type="SMART" id="SM00388">
    <property type="entry name" value="HisKA"/>
    <property type="match status" value="1"/>
</dbReference>
<dbReference type="SUPFAM" id="SSF47384">
    <property type="entry name" value="Homodimeric domain of signal transducing histidine kinase"/>
    <property type="match status" value="1"/>
</dbReference>
<keyword evidence="6 10" id="KW-0418">Kinase</keyword>
<dbReference type="GO" id="GO:0000155">
    <property type="term" value="F:phosphorelay sensor kinase activity"/>
    <property type="evidence" value="ECO:0007669"/>
    <property type="project" value="InterPro"/>
</dbReference>
<dbReference type="AlphaFoldDB" id="A0A4R4FG18"/>
<comment type="catalytic activity">
    <reaction evidence="1">
        <text>ATP + protein L-histidine = ADP + protein N-phospho-L-histidine.</text>
        <dbReference type="EC" id="2.7.13.3"/>
    </reaction>
</comment>
<keyword evidence="8" id="KW-1133">Transmembrane helix</keyword>